<dbReference type="Proteomes" id="UP000235672">
    <property type="component" value="Unassembled WGS sequence"/>
</dbReference>
<gene>
    <name evidence="2" type="ORF">NA56DRAFT_655340</name>
</gene>
<sequence>MVFLGGKNEPRRCDFGINDHGHRVQASAPNSPRSSKSDELFEAGREAASQGSGEKDEEGQAHHSFPPHDIGDSGQGNGKSCDKSNSSATGNTNTDTDSARDISSVDWEGKTSSYHTSTSVSLHVAIGARPTVVALSAGPSDDTLSLSSGRSDGETEDGISWVSAFSDFSLAMVSEMMYLEELSGTSTGWKRSLWEESW</sequence>
<keyword evidence="3" id="KW-1185">Reference proteome</keyword>
<feature type="compositionally biased region" description="Polar residues" evidence="1">
    <location>
        <begin position="83"/>
        <end position="96"/>
    </location>
</feature>
<feature type="compositionally biased region" description="Basic and acidic residues" evidence="1">
    <location>
        <begin position="35"/>
        <end position="45"/>
    </location>
</feature>
<evidence type="ECO:0000256" key="1">
    <source>
        <dbReference type="SAM" id="MobiDB-lite"/>
    </source>
</evidence>
<reference evidence="2 3" key="1">
    <citation type="submission" date="2016-05" db="EMBL/GenBank/DDBJ databases">
        <title>A degradative enzymes factory behind the ericoid mycorrhizal symbiosis.</title>
        <authorList>
            <consortium name="DOE Joint Genome Institute"/>
            <person name="Martino E."/>
            <person name="Morin E."/>
            <person name="Grelet G."/>
            <person name="Kuo A."/>
            <person name="Kohler A."/>
            <person name="Daghino S."/>
            <person name="Barry K."/>
            <person name="Choi C."/>
            <person name="Cichocki N."/>
            <person name="Clum A."/>
            <person name="Copeland A."/>
            <person name="Hainaut M."/>
            <person name="Haridas S."/>
            <person name="Labutti K."/>
            <person name="Lindquist E."/>
            <person name="Lipzen A."/>
            <person name="Khouja H.-R."/>
            <person name="Murat C."/>
            <person name="Ohm R."/>
            <person name="Olson A."/>
            <person name="Spatafora J."/>
            <person name="Veneault-Fourrey C."/>
            <person name="Henrissat B."/>
            <person name="Grigoriev I."/>
            <person name="Martin F."/>
            <person name="Perotto S."/>
        </authorList>
    </citation>
    <scope>NUCLEOTIDE SEQUENCE [LARGE SCALE GENOMIC DNA]</scope>
    <source>
        <strain evidence="2 3">UAMH 7357</strain>
    </source>
</reference>
<dbReference type="EMBL" id="KZ613469">
    <property type="protein sequence ID" value="PMD25945.1"/>
    <property type="molecule type" value="Genomic_DNA"/>
</dbReference>
<protein>
    <submittedName>
        <fullName evidence="2">Uncharacterized protein</fullName>
    </submittedName>
</protein>
<evidence type="ECO:0000313" key="2">
    <source>
        <dbReference type="EMBL" id="PMD25945.1"/>
    </source>
</evidence>
<proteinExistence type="predicted"/>
<feature type="region of interest" description="Disordered" evidence="1">
    <location>
        <begin position="1"/>
        <end position="104"/>
    </location>
</feature>
<accession>A0A2J6QI56</accession>
<dbReference type="AlphaFoldDB" id="A0A2J6QI56"/>
<evidence type="ECO:0000313" key="3">
    <source>
        <dbReference type="Proteomes" id="UP000235672"/>
    </source>
</evidence>
<organism evidence="2 3">
    <name type="scientific">Hyaloscypha hepaticicola</name>
    <dbReference type="NCBI Taxonomy" id="2082293"/>
    <lineage>
        <taxon>Eukaryota</taxon>
        <taxon>Fungi</taxon>
        <taxon>Dikarya</taxon>
        <taxon>Ascomycota</taxon>
        <taxon>Pezizomycotina</taxon>
        <taxon>Leotiomycetes</taxon>
        <taxon>Helotiales</taxon>
        <taxon>Hyaloscyphaceae</taxon>
        <taxon>Hyaloscypha</taxon>
    </lineage>
</organism>
<name>A0A2J6QI56_9HELO</name>
<feature type="compositionally biased region" description="Basic and acidic residues" evidence="1">
    <location>
        <begin position="8"/>
        <end position="22"/>
    </location>
</feature>